<dbReference type="AlphaFoldDB" id="A0A8J5QLU1"/>
<keyword evidence="2" id="KW-1185">Reference proteome</keyword>
<gene>
    <name evidence="1" type="ORF">J8A68_001971</name>
</gene>
<comment type="caution">
    <text evidence="1">The sequence shown here is derived from an EMBL/GenBank/DDBJ whole genome shotgun (WGS) entry which is preliminary data.</text>
</comment>
<dbReference type="Proteomes" id="UP000694255">
    <property type="component" value="Unassembled WGS sequence"/>
</dbReference>
<evidence type="ECO:0000313" key="2">
    <source>
        <dbReference type="Proteomes" id="UP000694255"/>
    </source>
</evidence>
<dbReference type="EMBL" id="JAGSYN010000080">
    <property type="protein sequence ID" value="KAG7664498.1"/>
    <property type="molecule type" value="Genomic_DNA"/>
</dbReference>
<reference evidence="1 2" key="1">
    <citation type="journal article" date="2021" name="DNA Res.">
        <title>Genome analysis of Candida subhashii reveals its hybrid nature and dual mitochondrial genome conformations.</title>
        <authorList>
            <person name="Mixao V."/>
            <person name="Hegedusova E."/>
            <person name="Saus E."/>
            <person name="Pryszcz L.P."/>
            <person name="Cillingova A."/>
            <person name="Nosek J."/>
            <person name="Gabaldon T."/>
        </authorList>
    </citation>
    <scope>NUCLEOTIDE SEQUENCE [LARGE SCALE GENOMIC DNA]</scope>
    <source>
        <strain evidence="1 2">CBS 10753</strain>
    </source>
</reference>
<protein>
    <submittedName>
        <fullName evidence="1">Uncharacterized protein</fullName>
    </submittedName>
</protein>
<dbReference type="RefSeq" id="XP_049264730.1">
    <property type="nucleotide sequence ID" value="XM_049405671.1"/>
</dbReference>
<proteinExistence type="predicted"/>
<accession>A0A8J5QLU1</accession>
<sequence length="100" mass="11016">MNADIEILRNCPTVDQVNEILLKSFGSKQSSYRNRKYLPGSIDITSQFSATKNNGITVIGGTLVAQLFDSLESHYNGCYYDFSQLVVVVAESSGGKCENR</sequence>
<organism evidence="1 2">
    <name type="scientific">[Candida] subhashii</name>
    <dbReference type="NCBI Taxonomy" id="561895"/>
    <lineage>
        <taxon>Eukaryota</taxon>
        <taxon>Fungi</taxon>
        <taxon>Dikarya</taxon>
        <taxon>Ascomycota</taxon>
        <taxon>Saccharomycotina</taxon>
        <taxon>Pichiomycetes</taxon>
        <taxon>Debaryomycetaceae</taxon>
        <taxon>Spathaspora</taxon>
    </lineage>
</organism>
<dbReference type="GeneID" id="73468772"/>
<evidence type="ECO:0000313" key="1">
    <source>
        <dbReference type="EMBL" id="KAG7664498.1"/>
    </source>
</evidence>
<name>A0A8J5QLU1_9ASCO</name>